<feature type="transmembrane region" description="Helical" evidence="1">
    <location>
        <begin position="138"/>
        <end position="160"/>
    </location>
</feature>
<evidence type="ECO:0000313" key="2">
    <source>
        <dbReference type="EMBL" id="GAA2223696.1"/>
    </source>
</evidence>
<accession>A0ABN3D846</accession>
<reference evidence="2 3" key="1">
    <citation type="journal article" date="2019" name="Int. J. Syst. Evol. Microbiol.">
        <title>The Global Catalogue of Microorganisms (GCM) 10K type strain sequencing project: providing services to taxonomists for standard genome sequencing and annotation.</title>
        <authorList>
            <consortium name="The Broad Institute Genomics Platform"/>
            <consortium name="The Broad Institute Genome Sequencing Center for Infectious Disease"/>
            <person name="Wu L."/>
            <person name="Ma J."/>
        </authorList>
    </citation>
    <scope>NUCLEOTIDE SEQUENCE [LARGE SCALE GENOMIC DNA]</scope>
    <source>
        <strain evidence="2 3">JCM 16117</strain>
    </source>
</reference>
<keyword evidence="1" id="KW-0812">Transmembrane</keyword>
<proteinExistence type="predicted"/>
<protein>
    <recommendedName>
        <fullName evidence="4">Modulator of FtsH protease</fullName>
    </recommendedName>
</protein>
<feature type="transmembrane region" description="Helical" evidence="1">
    <location>
        <begin position="12"/>
        <end position="35"/>
    </location>
</feature>
<evidence type="ECO:0008006" key="4">
    <source>
        <dbReference type="Google" id="ProtNLM"/>
    </source>
</evidence>
<comment type="caution">
    <text evidence="2">The sequence shown here is derived from an EMBL/GenBank/DDBJ whole genome shotgun (WGS) entry which is preliminary data.</text>
</comment>
<sequence>MDTSLVDGWSEFAVASAGAAAALAGLLIVAISVNVKEIISGAALPSRAGATIASVVVILLGSTVMLIPGQPAVLLGLELAVFALIALGLQIDAATRMFAHHVGAGTLGRLLQTVLGVGAQLWVVVGGAAVAFGSGWGLYLVAVGFVAIFAAAVLNAWVLMIEILR</sequence>
<dbReference type="RefSeq" id="WP_259477700.1">
    <property type="nucleotide sequence ID" value="NZ_BAAAQY010000001.1"/>
</dbReference>
<dbReference type="EMBL" id="BAAAQY010000001">
    <property type="protein sequence ID" value="GAA2223696.1"/>
    <property type="molecule type" value="Genomic_DNA"/>
</dbReference>
<feature type="transmembrane region" description="Helical" evidence="1">
    <location>
        <begin position="47"/>
        <end position="67"/>
    </location>
</feature>
<dbReference type="Proteomes" id="UP001500929">
    <property type="component" value="Unassembled WGS sequence"/>
</dbReference>
<feature type="transmembrane region" description="Helical" evidence="1">
    <location>
        <begin position="73"/>
        <end position="89"/>
    </location>
</feature>
<evidence type="ECO:0000256" key="1">
    <source>
        <dbReference type="SAM" id="Phobius"/>
    </source>
</evidence>
<feature type="transmembrane region" description="Helical" evidence="1">
    <location>
        <begin position="110"/>
        <end position="132"/>
    </location>
</feature>
<keyword evidence="1" id="KW-1133">Transmembrane helix</keyword>
<organism evidence="2 3">
    <name type="scientific">Herbiconiux moechotypicola</name>
    <dbReference type="NCBI Taxonomy" id="637393"/>
    <lineage>
        <taxon>Bacteria</taxon>
        <taxon>Bacillati</taxon>
        <taxon>Actinomycetota</taxon>
        <taxon>Actinomycetes</taxon>
        <taxon>Micrococcales</taxon>
        <taxon>Microbacteriaceae</taxon>
        <taxon>Herbiconiux</taxon>
    </lineage>
</organism>
<name>A0ABN3D846_9MICO</name>
<keyword evidence="3" id="KW-1185">Reference proteome</keyword>
<gene>
    <name evidence="2" type="ORF">GCM10009851_03630</name>
</gene>
<evidence type="ECO:0000313" key="3">
    <source>
        <dbReference type="Proteomes" id="UP001500929"/>
    </source>
</evidence>
<keyword evidence="1" id="KW-0472">Membrane</keyword>